<evidence type="ECO:0000313" key="1">
    <source>
        <dbReference type="EMBL" id="TXC63698.1"/>
    </source>
</evidence>
<dbReference type="Proteomes" id="UP000321249">
    <property type="component" value="Unassembled WGS sequence"/>
</dbReference>
<accession>A0A5C6TVH3</accession>
<gene>
    <name evidence="1" type="ORF">FRZ32_08525</name>
</gene>
<dbReference type="RefSeq" id="WP_147043104.1">
    <property type="nucleotide sequence ID" value="NZ_BAABIR010000004.1"/>
</dbReference>
<organism evidence="1 2">
    <name type="scientific">Allosphingosinicella ginsenosidimutans</name>
    <dbReference type="NCBI Taxonomy" id="1176539"/>
    <lineage>
        <taxon>Bacteria</taxon>
        <taxon>Pseudomonadati</taxon>
        <taxon>Pseudomonadota</taxon>
        <taxon>Alphaproteobacteria</taxon>
        <taxon>Sphingomonadales</taxon>
        <taxon>Sphingomonadaceae</taxon>
        <taxon>Allosphingosinicella</taxon>
    </lineage>
</organism>
<keyword evidence="2" id="KW-1185">Reference proteome</keyword>
<dbReference type="OrthoDB" id="6058064at2"/>
<protein>
    <submittedName>
        <fullName evidence="1">Uncharacterized protein</fullName>
    </submittedName>
</protein>
<sequence>MNIFELEGQPPTVLDALPADILMNLQREAEAHAAAGAKMLAILHGVLSRRYARGINQTGTTHVRDGDVEVTVTIPKRVKYDQAALSKAVETIKGWGEDPAEYVQTEIKVSENAYKAWPSAIRDLFKPARTVEAGKPKIELAPAEQKEAA</sequence>
<comment type="caution">
    <text evidence="1">The sequence shown here is derived from an EMBL/GenBank/DDBJ whole genome shotgun (WGS) entry which is preliminary data.</text>
</comment>
<reference evidence="1 2" key="1">
    <citation type="journal article" date="2015" name="J. Microbiol.">
        <title>Sphingosinicella ginsenosidimutans sp. nov., with ginsenoside converting activity.</title>
        <authorList>
            <person name="Kim J.K."/>
            <person name="Kang M.S."/>
            <person name="Park S.C."/>
            <person name="Kim K.M."/>
            <person name="Choi K."/>
            <person name="Yoon M.H."/>
            <person name="Im W.T."/>
        </authorList>
    </citation>
    <scope>NUCLEOTIDE SEQUENCE [LARGE SCALE GENOMIC DNA]</scope>
    <source>
        <strain evidence="1 2">BS-11</strain>
    </source>
</reference>
<proteinExistence type="predicted"/>
<name>A0A5C6TVH3_9SPHN</name>
<dbReference type="EMBL" id="VOQQ01000001">
    <property type="protein sequence ID" value="TXC63698.1"/>
    <property type="molecule type" value="Genomic_DNA"/>
</dbReference>
<dbReference type="AlphaFoldDB" id="A0A5C6TVH3"/>
<evidence type="ECO:0000313" key="2">
    <source>
        <dbReference type="Proteomes" id="UP000321249"/>
    </source>
</evidence>